<gene>
    <name evidence="2" type="ORF">HK097_003431</name>
</gene>
<evidence type="ECO:0000313" key="3">
    <source>
        <dbReference type="Proteomes" id="UP001212841"/>
    </source>
</evidence>
<organism evidence="2 3">
    <name type="scientific">Rhizophlyctis rosea</name>
    <dbReference type="NCBI Taxonomy" id="64517"/>
    <lineage>
        <taxon>Eukaryota</taxon>
        <taxon>Fungi</taxon>
        <taxon>Fungi incertae sedis</taxon>
        <taxon>Chytridiomycota</taxon>
        <taxon>Chytridiomycota incertae sedis</taxon>
        <taxon>Chytridiomycetes</taxon>
        <taxon>Rhizophlyctidales</taxon>
        <taxon>Rhizophlyctidaceae</taxon>
        <taxon>Rhizophlyctis</taxon>
    </lineage>
</organism>
<dbReference type="EMBL" id="JADGJD010001804">
    <property type="protein sequence ID" value="KAJ3037708.1"/>
    <property type="molecule type" value="Genomic_DNA"/>
</dbReference>
<feature type="compositionally biased region" description="Polar residues" evidence="1">
    <location>
        <begin position="375"/>
        <end position="389"/>
    </location>
</feature>
<feature type="region of interest" description="Disordered" evidence="1">
    <location>
        <begin position="367"/>
        <end position="458"/>
    </location>
</feature>
<feature type="compositionally biased region" description="Polar residues" evidence="1">
    <location>
        <begin position="431"/>
        <end position="447"/>
    </location>
</feature>
<evidence type="ECO:0000313" key="2">
    <source>
        <dbReference type="EMBL" id="KAJ3037708.1"/>
    </source>
</evidence>
<name>A0AAD5S3E7_9FUNG</name>
<accession>A0AAD5S3E7</accession>
<proteinExistence type="predicted"/>
<protein>
    <submittedName>
        <fullName evidence="2">Uncharacterized protein</fullName>
    </submittedName>
</protein>
<feature type="compositionally biased region" description="Basic and acidic residues" evidence="1">
    <location>
        <begin position="570"/>
        <end position="590"/>
    </location>
</feature>
<feature type="non-terminal residue" evidence="2">
    <location>
        <position position="1046"/>
    </location>
</feature>
<sequence>MSEPVQKRFRDSELDEYAVNTVKRIRKDHTASSPLSWTDALTTPPSPPSRLTRLRGILSTLGRRVGSHLGRLFGRRVGVVLGNIERGSVRDHVEIVDEVFGGPITQLAEGLEEEGKNVPSASTEVLNATGDVTEDVVARDATLGPAQPSHTIPFAPRPTAILTTDQQRTILQNIDSDILSIILIDGIRNVTLPIIKQKLLGLYGALPAIDSELDVLISEIYIERVPDGVRPDDEMVKIVSGDQSKKKLEAMTKIAEEKRQQDESERYWSAQRDRLLSLMPADPSHIPAYAYVPPPVAATNITKKQKKSHEDRSVPSKYRGRTTKPLRKASIFGRRATKPASTFSTAIPKYSDTLIEPFMWAAVNAPSTAPPPPASQTNVSFGFPSTPSKDGSLAPSPSQPMIPQPSPSPISPNKVTTPKPLHHHQTHHDPTTASQPHQHPTPSSTQAAAKYSPKPNTSVGVAASELEMQAKTVTGHITAAATASTASVTAAAATITAQAPERSDVAVDVSAGGSGIILSDTDVEEFTATSAVHEVEHEHGENTPAEATYVVQSLSGEADESSAASGSGTSERKCIDGNEVGRAHDGDDRFSGAASTDGDAFTNIVAPPRASHANYHNNESLHRIAGTQPHTTVSGELTPAPISHVVATTLYHDDQTSEIPSPPGSLVGTSDTHVPALGLPVGASAIQDGQDNLATPKTSTERHLMIDALFAMPSAGPTDSLADTQTQGLGAGPHSGLNFGIGTYPIVGTDEQQSMNYEVGSYFDFPTQASVNQQDDEMDEVLDEFFEQESIASGNGSFREDEAMGEYSGSESGFEDFDVEMEEAEDLVDYAATLAPPRFSQHQQSPMAATTAATSAPGYATYFFGPASVMPSLLPPEQEEDGKGKAPIRKREGKWWWLLIDRSDEKVDDFVSDVEEFHDEDDLDPNPFFEEFVKGWKCGCGCLNNNWSYKCSGCQDFHPLVGYFVGTRMGRLQEKWREHIGTEILLIYWVLRSREIAGTDDDLEDRLRKRIGTGIYFLMKMMREEMSAQNGKGKGRVVDLGGGVDD</sequence>
<comment type="caution">
    <text evidence="2">The sequence shown here is derived from an EMBL/GenBank/DDBJ whole genome shotgun (WGS) entry which is preliminary data.</text>
</comment>
<dbReference type="AlphaFoldDB" id="A0AAD5S3E7"/>
<reference evidence="2" key="1">
    <citation type="submission" date="2020-05" db="EMBL/GenBank/DDBJ databases">
        <title>Phylogenomic resolution of chytrid fungi.</title>
        <authorList>
            <person name="Stajich J.E."/>
            <person name="Amses K."/>
            <person name="Simmons R."/>
            <person name="Seto K."/>
            <person name="Myers J."/>
            <person name="Bonds A."/>
            <person name="Quandt C.A."/>
            <person name="Barry K."/>
            <person name="Liu P."/>
            <person name="Grigoriev I."/>
            <person name="Longcore J.E."/>
            <person name="James T.Y."/>
        </authorList>
    </citation>
    <scope>NUCLEOTIDE SEQUENCE</scope>
    <source>
        <strain evidence="2">JEL0318</strain>
    </source>
</reference>
<keyword evidence="3" id="KW-1185">Reference proteome</keyword>
<feature type="compositionally biased region" description="Pro residues" evidence="1">
    <location>
        <begin position="397"/>
        <end position="410"/>
    </location>
</feature>
<evidence type="ECO:0000256" key="1">
    <source>
        <dbReference type="SAM" id="MobiDB-lite"/>
    </source>
</evidence>
<feature type="region of interest" description="Disordered" evidence="1">
    <location>
        <begin position="555"/>
        <end position="595"/>
    </location>
</feature>
<feature type="region of interest" description="Disordered" evidence="1">
    <location>
        <begin position="300"/>
        <end position="325"/>
    </location>
</feature>
<dbReference type="Proteomes" id="UP001212841">
    <property type="component" value="Unassembled WGS sequence"/>
</dbReference>
<feature type="compositionally biased region" description="Low complexity" evidence="1">
    <location>
        <begin position="555"/>
        <end position="569"/>
    </location>
</feature>